<dbReference type="GO" id="GO:0006508">
    <property type="term" value="P:proteolysis"/>
    <property type="evidence" value="ECO:0007669"/>
    <property type="project" value="UniProtKB-KW"/>
</dbReference>
<dbReference type="PANTHER" id="PTHR30026">
    <property type="entry name" value="OUTER MEMBRANE PROTEIN TOLC"/>
    <property type="match status" value="1"/>
</dbReference>
<dbReference type="GO" id="GO:0008233">
    <property type="term" value="F:peptidase activity"/>
    <property type="evidence" value="ECO:0007669"/>
    <property type="project" value="UniProtKB-KW"/>
</dbReference>
<dbReference type="GO" id="GO:0015562">
    <property type="term" value="F:efflux transmembrane transporter activity"/>
    <property type="evidence" value="ECO:0007669"/>
    <property type="project" value="InterPro"/>
</dbReference>
<evidence type="ECO:0000313" key="10">
    <source>
        <dbReference type="Proteomes" id="UP000315403"/>
    </source>
</evidence>
<evidence type="ECO:0000256" key="4">
    <source>
        <dbReference type="ARBA" id="ARBA00022452"/>
    </source>
</evidence>
<dbReference type="InterPro" id="IPR051906">
    <property type="entry name" value="TolC-like"/>
</dbReference>
<keyword evidence="9" id="KW-0645">Protease</keyword>
<name>A0A543PZL2_ACITH</name>
<dbReference type="Gene3D" id="1.20.1600.10">
    <property type="entry name" value="Outer membrane efflux proteins (OEP)"/>
    <property type="match status" value="1"/>
</dbReference>
<comment type="caution">
    <text evidence="9">The sequence shown here is derived from an EMBL/GenBank/DDBJ whole genome shotgun (WGS) entry which is preliminary data.</text>
</comment>
<dbReference type="GO" id="GO:1990281">
    <property type="term" value="C:efflux pump complex"/>
    <property type="evidence" value="ECO:0007669"/>
    <property type="project" value="TreeGrafter"/>
</dbReference>
<evidence type="ECO:0000256" key="2">
    <source>
        <dbReference type="ARBA" id="ARBA00007613"/>
    </source>
</evidence>
<dbReference type="PANTHER" id="PTHR30026:SF20">
    <property type="entry name" value="OUTER MEMBRANE PROTEIN TOLC"/>
    <property type="match status" value="1"/>
</dbReference>
<keyword evidence="6" id="KW-0472">Membrane</keyword>
<feature type="coiled-coil region" evidence="8">
    <location>
        <begin position="175"/>
        <end position="202"/>
    </location>
</feature>
<sequence>MASLPSPAMTLWQFWHMTQANDPRLQVYRRQLDVAAQARPLALAALLPNITAQSGIQWASNESQELYNSFNIHSPLYREDSNSQDKNWSVQIRQALFNWTALQQYQASDEQVAAAAAQYQQAFQDLEKKAIIAYTNWLLAYANMQTLQSAEKGFAHQVSNALARYHAGVSGILGSEEASVALANVQAQLAEAQARWQSARATIQRFTGEKSPLQPPPLPRNIPLDADNLRHWKVLAMQHNPTLASARDQLAASRRVTSAAWGGFLPTLTLILAHQWQSQQETLDYHLPGESAYNVQSPYKNLGNSIGLQIRWSIFLGGAQQAALAQAQYQQEENFSNVLATQRSIEATLRQNYAHLRAALRQTHLYRHALALAVKASTAATDGVPARLVTENNAIIDRQNALNVRNALNSANASALSSYARLGATAGILTPTQIKNLSGLLNQSEGS</sequence>
<comment type="similarity">
    <text evidence="2">Belongs to the outer membrane factor (OMF) (TC 1.B.17) family.</text>
</comment>
<dbReference type="Pfam" id="PF02321">
    <property type="entry name" value="OEP"/>
    <property type="match status" value="2"/>
</dbReference>
<proteinExistence type="inferred from homology"/>
<dbReference type="RefSeq" id="WP_158627825.1">
    <property type="nucleotide sequence ID" value="NZ_SZUV01000004.1"/>
</dbReference>
<dbReference type="EMBL" id="SZUV01000004">
    <property type="protein sequence ID" value="TQN49518.1"/>
    <property type="molecule type" value="Genomic_DNA"/>
</dbReference>
<comment type="subcellular location">
    <subcellularLocation>
        <location evidence="1">Cell outer membrane</location>
    </subcellularLocation>
</comment>
<reference evidence="9 10" key="1">
    <citation type="submission" date="2019-03" db="EMBL/GenBank/DDBJ databases">
        <title>New insights into Acidothiobacillus thiooxidans sulfur metabolism through coupled gene expression, solution geochemistry, microscopy and spectroscopy analyses.</title>
        <authorList>
            <person name="Camacho D."/>
            <person name="Frazao R."/>
            <person name="Fouillen A."/>
            <person name="Nanci A."/>
            <person name="Lang B.F."/>
            <person name="Apte S.C."/>
            <person name="Baron C."/>
            <person name="Warren L.A."/>
        </authorList>
    </citation>
    <scope>NUCLEOTIDE SEQUENCE [LARGE SCALE GENOMIC DNA]</scope>
    <source>
        <strain evidence="9 10">ATCC 19377</strain>
    </source>
</reference>
<keyword evidence="3" id="KW-0813">Transport</keyword>
<evidence type="ECO:0000256" key="3">
    <source>
        <dbReference type="ARBA" id="ARBA00022448"/>
    </source>
</evidence>
<dbReference type="InterPro" id="IPR003423">
    <property type="entry name" value="OMP_efflux"/>
</dbReference>
<organism evidence="9 10">
    <name type="scientific">Acidithiobacillus thiooxidans ATCC 19377</name>
    <dbReference type="NCBI Taxonomy" id="637390"/>
    <lineage>
        <taxon>Bacteria</taxon>
        <taxon>Pseudomonadati</taxon>
        <taxon>Pseudomonadota</taxon>
        <taxon>Acidithiobacillia</taxon>
        <taxon>Acidithiobacillales</taxon>
        <taxon>Acidithiobacillaceae</taxon>
        <taxon>Acidithiobacillus</taxon>
    </lineage>
</organism>
<evidence type="ECO:0000256" key="7">
    <source>
        <dbReference type="ARBA" id="ARBA00023237"/>
    </source>
</evidence>
<evidence type="ECO:0000313" key="9">
    <source>
        <dbReference type="EMBL" id="TQN49518.1"/>
    </source>
</evidence>
<evidence type="ECO:0000256" key="5">
    <source>
        <dbReference type="ARBA" id="ARBA00022692"/>
    </source>
</evidence>
<keyword evidence="9" id="KW-0378">Hydrolase</keyword>
<keyword evidence="8" id="KW-0175">Coiled coil</keyword>
<evidence type="ECO:0000256" key="1">
    <source>
        <dbReference type="ARBA" id="ARBA00004442"/>
    </source>
</evidence>
<dbReference type="GO" id="GO:0009279">
    <property type="term" value="C:cell outer membrane"/>
    <property type="evidence" value="ECO:0007669"/>
    <property type="project" value="UniProtKB-SubCell"/>
</dbReference>
<gene>
    <name evidence="9" type="primary">aprF_3</name>
    <name evidence="9" type="ORF">DLNHIDIE_03169</name>
</gene>
<evidence type="ECO:0000256" key="6">
    <source>
        <dbReference type="ARBA" id="ARBA00023136"/>
    </source>
</evidence>
<dbReference type="AlphaFoldDB" id="A0A543PZL2"/>
<evidence type="ECO:0000256" key="8">
    <source>
        <dbReference type="SAM" id="Coils"/>
    </source>
</evidence>
<keyword evidence="7" id="KW-0998">Cell outer membrane</keyword>
<protein>
    <submittedName>
        <fullName evidence="9">Alkaline protease secretion protein AprF</fullName>
    </submittedName>
</protein>
<dbReference type="SUPFAM" id="SSF56954">
    <property type="entry name" value="Outer membrane efflux proteins (OEP)"/>
    <property type="match status" value="1"/>
</dbReference>
<keyword evidence="4" id="KW-1134">Transmembrane beta strand</keyword>
<keyword evidence="5" id="KW-0812">Transmembrane</keyword>
<accession>A0A543PZL2</accession>
<dbReference type="GO" id="GO:0015288">
    <property type="term" value="F:porin activity"/>
    <property type="evidence" value="ECO:0007669"/>
    <property type="project" value="TreeGrafter"/>
</dbReference>
<dbReference type="Proteomes" id="UP000315403">
    <property type="component" value="Unassembled WGS sequence"/>
</dbReference>